<dbReference type="PANTHER" id="PTHR31205">
    <property type="entry name" value="ACTIN CROSS-LINKING PROTEIN (DUF569)"/>
    <property type="match status" value="1"/>
</dbReference>
<feature type="domain" description="DUF569" evidence="1">
    <location>
        <begin position="177"/>
        <end position="256"/>
    </location>
</feature>
<dbReference type="Pfam" id="PF22932">
    <property type="entry name" value="Ubiq_DUF_assoc"/>
    <property type="match status" value="1"/>
</dbReference>
<dbReference type="Proteomes" id="UP001497457">
    <property type="component" value="Chromosome 35b"/>
</dbReference>
<keyword evidence="3" id="KW-1185">Reference proteome</keyword>
<accession>A0ABC9DXT0</accession>
<gene>
    <name evidence="2" type="ORF">URODEC1_LOCUS89175</name>
</gene>
<dbReference type="InterPro" id="IPR054726">
    <property type="entry name" value="Ubiq_DUF569-assoc"/>
</dbReference>
<organism evidence="2 3">
    <name type="scientific">Urochloa decumbens</name>
    <dbReference type="NCBI Taxonomy" id="240449"/>
    <lineage>
        <taxon>Eukaryota</taxon>
        <taxon>Viridiplantae</taxon>
        <taxon>Streptophyta</taxon>
        <taxon>Embryophyta</taxon>
        <taxon>Tracheophyta</taxon>
        <taxon>Spermatophyta</taxon>
        <taxon>Magnoliopsida</taxon>
        <taxon>Liliopsida</taxon>
        <taxon>Poales</taxon>
        <taxon>Poaceae</taxon>
        <taxon>PACMAD clade</taxon>
        <taxon>Panicoideae</taxon>
        <taxon>Panicodae</taxon>
        <taxon>Paniceae</taxon>
        <taxon>Melinidinae</taxon>
        <taxon>Urochloa</taxon>
    </lineage>
</organism>
<reference evidence="2 3" key="2">
    <citation type="submission" date="2024-10" db="EMBL/GenBank/DDBJ databases">
        <authorList>
            <person name="Ryan C."/>
        </authorList>
    </citation>
    <scope>NUCLEOTIDE SEQUENCE [LARGE SCALE GENOMIC DNA]</scope>
</reference>
<reference evidence="3" key="1">
    <citation type="submission" date="2024-06" db="EMBL/GenBank/DDBJ databases">
        <authorList>
            <person name="Ryan C."/>
        </authorList>
    </citation>
    <scope>NUCLEOTIDE SEQUENCE [LARGE SCALE GENOMIC DNA]</scope>
</reference>
<evidence type="ECO:0000313" key="3">
    <source>
        <dbReference type="Proteomes" id="UP001497457"/>
    </source>
</evidence>
<evidence type="ECO:0000313" key="2">
    <source>
        <dbReference type="EMBL" id="CAL5046165.1"/>
    </source>
</evidence>
<dbReference type="EMBL" id="OZ075145">
    <property type="protein sequence ID" value="CAL5046165.1"/>
    <property type="molecule type" value="Genomic_DNA"/>
</dbReference>
<protein>
    <recommendedName>
        <fullName evidence="1">DUF569 domain-containing protein</fullName>
    </recommendedName>
</protein>
<dbReference type="PANTHER" id="PTHR31205:SF26">
    <property type="entry name" value="DUF569 DOMAIN-CONTAINING PROTEIN"/>
    <property type="match status" value="1"/>
</dbReference>
<dbReference type="AlphaFoldDB" id="A0ABC9DXT0"/>
<sequence length="277" mass="30615">MEFYIDGWCVRLRSRRHGTYIHAADDGVRVSMRPERASLNTAAAWAAHRLVRGGAAHVLLHSAAYGRYLAQWSPPAPRGQGCGGGLGGRPVLRAAAYDDPEQDDVLWVAVRAAGDEDEGDDGVLLRHGRDDTSFVGVTGDSDDSRRSHWVVEAIPPRQRPPFLPAPVPLSRPMVLWRTIAYVRADDDGNFDPHPPARWKFIFYGRSVFQLKGVLSILLREWFFGIKLCVRAGSQGRLTPLVIDLPANEEAMDIVVLTYASPAVQGQELVHPDVEPPK</sequence>
<proteinExistence type="predicted"/>
<name>A0ABC9DXT0_9POAL</name>
<evidence type="ECO:0000259" key="1">
    <source>
        <dbReference type="Pfam" id="PF22932"/>
    </source>
</evidence>